<comment type="caution">
    <text evidence="2">The sequence shown here is derived from an EMBL/GenBank/DDBJ whole genome shotgun (WGS) entry which is preliminary data.</text>
</comment>
<dbReference type="Proteomes" id="UP001304461">
    <property type="component" value="Unassembled WGS sequence"/>
</dbReference>
<sequence length="95" mass="10608">MDRVNGSHLSSSELKRRGIAAIEEALQRGPVHLMKRNRTAGVVLSERQYQLLCQRAALAPPPEVSALEWLISCPTAAEGRTKEEIDAALEEERDW</sequence>
<dbReference type="InterPro" id="IPR036165">
    <property type="entry name" value="YefM-like_sf"/>
</dbReference>
<evidence type="ECO:0000313" key="3">
    <source>
        <dbReference type="Proteomes" id="UP001304461"/>
    </source>
</evidence>
<name>A0ABU5RWW4_9CYAN</name>
<keyword evidence="3" id="KW-1185">Reference proteome</keyword>
<protein>
    <recommendedName>
        <fullName evidence="4">Prevent-host-death protein</fullName>
    </recommendedName>
</protein>
<gene>
    <name evidence="2" type="ORF">VB738_13540</name>
</gene>
<comment type="similarity">
    <text evidence="1">Belongs to the phD/YefM antitoxin family.</text>
</comment>
<reference evidence="2 3" key="1">
    <citation type="submission" date="2023-12" db="EMBL/GenBank/DDBJ databases">
        <title>Baltic Sea Cyanobacteria.</title>
        <authorList>
            <person name="Delbaje E."/>
            <person name="Fewer D.P."/>
            <person name="Shishido T.K."/>
        </authorList>
    </citation>
    <scope>NUCLEOTIDE SEQUENCE [LARGE SCALE GENOMIC DNA]</scope>
    <source>
        <strain evidence="2 3">UHCC 0139</strain>
    </source>
</reference>
<dbReference type="SUPFAM" id="SSF143120">
    <property type="entry name" value="YefM-like"/>
    <property type="match status" value="1"/>
</dbReference>
<accession>A0ABU5RWW4</accession>
<organism evidence="2 3">
    <name type="scientific">Cyanobium gracile UHCC 0139</name>
    <dbReference type="NCBI Taxonomy" id="3110308"/>
    <lineage>
        <taxon>Bacteria</taxon>
        <taxon>Bacillati</taxon>
        <taxon>Cyanobacteriota</taxon>
        <taxon>Cyanophyceae</taxon>
        <taxon>Synechococcales</taxon>
        <taxon>Prochlorococcaceae</taxon>
        <taxon>Cyanobium</taxon>
    </lineage>
</organism>
<dbReference type="RefSeq" id="WP_106222388.1">
    <property type="nucleotide sequence ID" value="NZ_JAYGHX010000009.1"/>
</dbReference>
<evidence type="ECO:0000256" key="1">
    <source>
        <dbReference type="ARBA" id="ARBA00009981"/>
    </source>
</evidence>
<evidence type="ECO:0008006" key="4">
    <source>
        <dbReference type="Google" id="ProtNLM"/>
    </source>
</evidence>
<proteinExistence type="inferred from homology"/>
<evidence type="ECO:0000313" key="2">
    <source>
        <dbReference type="EMBL" id="MEA5392280.1"/>
    </source>
</evidence>
<dbReference type="EMBL" id="JAYGHX010000009">
    <property type="protein sequence ID" value="MEA5392280.1"/>
    <property type="molecule type" value="Genomic_DNA"/>
</dbReference>